<name>A0A2Z3L8T8_9BACT</name>
<organism evidence="3 4">
    <name type="scientific">Candidatus Cardinium hertigii</name>
    <dbReference type="NCBI Taxonomy" id="247481"/>
    <lineage>
        <taxon>Bacteria</taxon>
        <taxon>Pseudomonadati</taxon>
        <taxon>Bacteroidota</taxon>
        <taxon>Cytophagia</taxon>
        <taxon>Cytophagales</taxon>
        <taxon>Amoebophilaceae</taxon>
        <taxon>Candidatus Cardinium</taxon>
    </lineage>
</organism>
<dbReference type="NCBIfam" id="NF009150">
    <property type="entry name" value="PRK12497.1-3"/>
    <property type="match status" value="1"/>
</dbReference>
<dbReference type="AlphaFoldDB" id="A0A2Z3L8T8"/>
<evidence type="ECO:0000313" key="3">
    <source>
        <dbReference type="EMBL" id="AWN81807.1"/>
    </source>
</evidence>
<protein>
    <recommendedName>
        <fullName evidence="2">UPF0102 protein DK880_00484</fullName>
    </recommendedName>
</protein>
<keyword evidence="4" id="KW-1185">Reference proteome</keyword>
<accession>A0A2Z3L8T8</accession>
<evidence type="ECO:0000256" key="1">
    <source>
        <dbReference type="ARBA" id="ARBA00006738"/>
    </source>
</evidence>
<dbReference type="PANTHER" id="PTHR34039">
    <property type="entry name" value="UPF0102 PROTEIN YRAN"/>
    <property type="match status" value="1"/>
</dbReference>
<dbReference type="RefSeq" id="WP_162534126.1">
    <property type="nucleotide sequence ID" value="NZ_CP029619.1"/>
</dbReference>
<dbReference type="EMBL" id="CP029619">
    <property type="protein sequence ID" value="AWN81807.1"/>
    <property type="molecule type" value="Genomic_DNA"/>
</dbReference>
<dbReference type="PANTHER" id="PTHR34039:SF1">
    <property type="entry name" value="UPF0102 PROTEIN YRAN"/>
    <property type="match status" value="1"/>
</dbReference>
<comment type="similarity">
    <text evidence="1 2">Belongs to the UPF0102 family.</text>
</comment>
<dbReference type="KEGG" id="cher:DK880_00484"/>
<proteinExistence type="inferred from homology"/>
<reference evidence="3 4" key="1">
    <citation type="submission" date="2018-05" db="EMBL/GenBank/DDBJ databases">
        <title>Candidatus Cardinium hertigii Genome Assembly.</title>
        <authorList>
            <person name="Showmaker K.C."/>
            <person name="Walden K.O."/>
            <person name="Fields C.J."/>
            <person name="Lambert K.N."/>
            <person name="Hudson M.E."/>
        </authorList>
    </citation>
    <scope>NUCLEOTIDE SEQUENCE [LARGE SCALE GENOMIC DNA]</scope>
    <source>
        <strain evidence="4">cHgTN10</strain>
    </source>
</reference>
<evidence type="ECO:0000256" key="2">
    <source>
        <dbReference type="HAMAP-Rule" id="MF_00048"/>
    </source>
</evidence>
<gene>
    <name evidence="3" type="ORF">DK880_00484</name>
</gene>
<dbReference type="Pfam" id="PF02021">
    <property type="entry name" value="UPF0102"/>
    <property type="match status" value="1"/>
</dbReference>
<evidence type="ECO:0000313" key="4">
    <source>
        <dbReference type="Proteomes" id="UP000245872"/>
    </source>
</evidence>
<dbReference type="SUPFAM" id="SSF52980">
    <property type="entry name" value="Restriction endonuclease-like"/>
    <property type="match status" value="1"/>
</dbReference>
<dbReference type="InterPro" id="IPR011856">
    <property type="entry name" value="tRNA_endonuc-like_dom_sf"/>
</dbReference>
<sequence>MSIKDSTADFGQYAEYIAANYLKQKGFSILAKNFRYKRYEIDLIAQKGELLVFVEVKARKNNLFGYPENFIKRKQISGIRLAAAHYLRKQPYQVQMIRFDIIAILGNFNQITEIMHLEDGFY</sequence>
<dbReference type="Gene3D" id="3.40.1350.10">
    <property type="match status" value="1"/>
</dbReference>
<dbReference type="InterPro" id="IPR011335">
    <property type="entry name" value="Restrct_endonuc-II-like"/>
</dbReference>
<dbReference type="Proteomes" id="UP000245872">
    <property type="component" value="Chromosome"/>
</dbReference>
<dbReference type="InterPro" id="IPR003509">
    <property type="entry name" value="UPF0102_YraN-like"/>
</dbReference>
<dbReference type="GO" id="GO:0003676">
    <property type="term" value="F:nucleic acid binding"/>
    <property type="evidence" value="ECO:0007669"/>
    <property type="project" value="InterPro"/>
</dbReference>
<dbReference type="HAMAP" id="MF_00048">
    <property type="entry name" value="UPF0102"/>
    <property type="match status" value="1"/>
</dbReference>
<dbReference type="CDD" id="cd20736">
    <property type="entry name" value="PoNe_Nuclease"/>
    <property type="match status" value="1"/>
</dbReference>